<feature type="compositionally biased region" description="Low complexity" evidence="1">
    <location>
        <begin position="421"/>
        <end position="435"/>
    </location>
</feature>
<dbReference type="AlphaFoldDB" id="A0A0V0QU36"/>
<feature type="region of interest" description="Disordered" evidence="1">
    <location>
        <begin position="600"/>
        <end position="623"/>
    </location>
</feature>
<feature type="compositionally biased region" description="Low complexity" evidence="1">
    <location>
        <begin position="222"/>
        <end position="250"/>
    </location>
</feature>
<comment type="caution">
    <text evidence="2">The sequence shown here is derived from an EMBL/GenBank/DDBJ whole genome shotgun (WGS) entry which is preliminary data.</text>
</comment>
<feature type="region of interest" description="Disordered" evidence="1">
    <location>
        <begin position="719"/>
        <end position="765"/>
    </location>
</feature>
<accession>A0A0V0QU36</accession>
<reference evidence="2 3" key="1">
    <citation type="journal article" date="2015" name="Sci. Rep.">
        <title>Genome of the facultative scuticociliatosis pathogen Pseudocohnilembus persalinus provides insight into its virulence through horizontal gene transfer.</title>
        <authorList>
            <person name="Xiong J."/>
            <person name="Wang G."/>
            <person name="Cheng J."/>
            <person name="Tian M."/>
            <person name="Pan X."/>
            <person name="Warren A."/>
            <person name="Jiang C."/>
            <person name="Yuan D."/>
            <person name="Miao W."/>
        </authorList>
    </citation>
    <scope>NUCLEOTIDE SEQUENCE [LARGE SCALE GENOMIC DNA]</scope>
    <source>
        <strain evidence="2">36N120E</strain>
    </source>
</reference>
<dbReference type="OMA" id="QINSNEM"/>
<feature type="compositionally biased region" description="Basic and acidic residues" evidence="1">
    <location>
        <begin position="600"/>
        <end position="613"/>
    </location>
</feature>
<dbReference type="InParanoid" id="A0A0V0QU36"/>
<gene>
    <name evidence="2" type="ORF">PPERSA_04535</name>
</gene>
<feature type="compositionally biased region" description="Basic and acidic residues" evidence="1">
    <location>
        <begin position="725"/>
        <end position="737"/>
    </location>
</feature>
<evidence type="ECO:0000313" key="2">
    <source>
        <dbReference type="EMBL" id="KRX05498.1"/>
    </source>
</evidence>
<evidence type="ECO:0000256" key="1">
    <source>
        <dbReference type="SAM" id="MobiDB-lite"/>
    </source>
</evidence>
<evidence type="ECO:0000313" key="3">
    <source>
        <dbReference type="Proteomes" id="UP000054937"/>
    </source>
</evidence>
<feature type="region of interest" description="Disordered" evidence="1">
    <location>
        <begin position="221"/>
        <end position="250"/>
    </location>
</feature>
<sequence length="809" mass="96728">MEKTETRHKILQKMNPIKQQDNYNFYLKLQKKLQENQDKGTHLFNNAYIVKSKVYNHDLIYDPKNDSKNGGKQKNMYQLNQNTYLEPLNNYQQYLHQIQLNKINEKKRILQHQFQQKQKLEQQFQQEFLNQDINIDIQYEKNKNHILNSDQIQLKNINNQQQQLKENSNTSYKISIEKNVGQNVNQNMDQKKQNNNMINNKNQQLKGVNGAFQLAKMHKNNQKSLKNSNNQKQNQFVQKNQNQKQSQSQSYNQYQILEQDQNQNKEILLDYQQHKRTKTEVLNSYRGGSYTQRNYSSNKKNTYLNQTINNNNYSKQFSSVQDLDESDPSFLQSVPLACREIYGENGQLKTEEDLRLYNQGQKNENLQKNQIYQRVRQNLKDQLNSSSSQYMNQNYNFAEKQLTQNGENSNYLTLPQINSRNQQQQKKNDNNNTTIIDHKNGRYSEKFEKFQSLEQSPNFQQYDKSGYNNWQNKSLEYYSSGNYSQLNSNKNSENNKKFVQIQKNRHNIRDMNKKQQDIQEMVVKNYKKSEISAKIDSKQEIQLDKIGQLDINLNSQQSNQKEKEIKMNQKISEQQNNLTQQNQSGLKNFDQEYFDKENNCKKEEEQQQQEQKEQQQQQQQEEEELQQKYIEGKNSFQKYQKAGFQKYLSPNKKQQLEICYEKGFKFSQLQKDLNIFNDKNNQEKKGQEQMNNINNNQSVQNVLKKKSVIFSESNHKIISQQSVQQDKENNDQNDKNIRKQVKNSRQDSEEEYDEEEEYEESDLGIEEEADLFKKKKVKDFFTDDGDKDQIQIRNILFSDQKEKQSKFLE</sequence>
<dbReference type="EMBL" id="LDAU01000107">
    <property type="protein sequence ID" value="KRX05498.1"/>
    <property type="molecule type" value="Genomic_DNA"/>
</dbReference>
<dbReference type="Proteomes" id="UP000054937">
    <property type="component" value="Unassembled WGS sequence"/>
</dbReference>
<protein>
    <submittedName>
        <fullName evidence="2">Uncharacterized protein</fullName>
    </submittedName>
</protein>
<feature type="region of interest" description="Disordered" evidence="1">
    <location>
        <begin position="419"/>
        <end position="440"/>
    </location>
</feature>
<proteinExistence type="predicted"/>
<feature type="compositionally biased region" description="Acidic residues" evidence="1">
    <location>
        <begin position="748"/>
        <end position="765"/>
    </location>
</feature>
<keyword evidence="3" id="KW-1185">Reference proteome</keyword>
<name>A0A0V0QU36_PSEPJ</name>
<organism evidence="2 3">
    <name type="scientific">Pseudocohnilembus persalinus</name>
    <name type="common">Ciliate</name>
    <dbReference type="NCBI Taxonomy" id="266149"/>
    <lineage>
        <taxon>Eukaryota</taxon>
        <taxon>Sar</taxon>
        <taxon>Alveolata</taxon>
        <taxon>Ciliophora</taxon>
        <taxon>Intramacronucleata</taxon>
        <taxon>Oligohymenophorea</taxon>
        <taxon>Scuticociliatia</taxon>
        <taxon>Philasterida</taxon>
        <taxon>Pseudocohnilembidae</taxon>
        <taxon>Pseudocohnilembus</taxon>
    </lineage>
</organism>